<evidence type="ECO:0000256" key="1">
    <source>
        <dbReference type="ARBA" id="ARBA00001957"/>
    </source>
</evidence>
<dbReference type="UniPathway" id="UPA00011"/>
<dbReference type="RefSeq" id="WP_105941921.1">
    <property type="nucleotide sequence ID" value="NZ_CP027433.1"/>
</dbReference>
<dbReference type="OrthoDB" id="2472181at2"/>
<evidence type="ECO:0000256" key="2">
    <source>
        <dbReference type="ARBA" id="ARBA00022450"/>
    </source>
</evidence>
<keyword evidence="3" id="KW-0597">Phosphoprotein</keyword>
<dbReference type="Pfam" id="PF00550">
    <property type="entry name" value="PP-binding"/>
    <property type="match status" value="1"/>
</dbReference>
<organism evidence="6 7">
    <name type="scientific">Gordonia iterans</name>
    <dbReference type="NCBI Taxonomy" id="1004901"/>
    <lineage>
        <taxon>Bacteria</taxon>
        <taxon>Bacillati</taxon>
        <taxon>Actinomycetota</taxon>
        <taxon>Actinomycetes</taxon>
        <taxon>Mycobacteriales</taxon>
        <taxon>Gordoniaceae</taxon>
        <taxon>Gordonia</taxon>
    </lineage>
</organism>
<dbReference type="InterPro" id="IPR020845">
    <property type="entry name" value="AMP-binding_CS"/>
</dbReference>
<dbReference type="SUPFAM" id="SSF53474">
    <property type="entry name" value="alpha/beta-Hydrolases"/>
    <property type="match status" value="1"/>
</dbReference>
<evidence type="ECO:0000313" key="7">
    <source>
        <dbReference type="Proteomes" id="UP000239814"/>
    </source>
</evidence>
<dbReference type="PROSITE" id="PS00455">
    <property type="entry name" value="AMP_BINDING"/>
    <property type="match status" value="1"/>
</dbReference>
<dbReference type="Gene3D" id="1.10.1200.10">
    <property type="entry name" value="ACP-like"/>
    <property type="match status" value="1"/>
</dbReference>
<proteinExistence type="predicted"/>
<sequence length="2260" mass="238942">MTLDQSSPALAGDDRLLRAPLTAAQREIWMADQATDDATAYTTALVAHMRGPVDLAALAEAIDATAARSEAARVRFVIAGGEVHQEVIDRLPPCEVIDLRGKTDPESAARAWIDAALLDPFDTAAGPLIRASLLRVGDDHTLAYLSAHHLVLDGTAVGLLLSAALTRYGRHAAGARRDAEDRTDTSWALQTLTASDQEYRASAQFAADQEFWLDHLAGGSPVPPRLLVGAEPAARRAEILAVPLTEDEHAALYRQARALGVRTAGLLMAALAGFLYRRTGHHDLLLATPMSGRTTADLRAHIGTLATVLPLRVRIRAGATWRQLAGDVDATLSAAAPHSRFRGEDLRRALIDSGAPVTPLGVGANILPISARAFAAAGLDARLEILSSGPTGDIDVFFEVDAAARSVAVYFHGPGARRTETAAAADEFAAYLRALLTAPETVIGPPVSAVLPATTPPAARPGAPEGLPLSGTLPGTEEWVVVHDDPDGAAEPDSPEPAAALSAAATVFSVPTPPRAEAAQVRAVIDAVVAAHPELALRAERLAPGLWEYVPGLAPDGAALTVLEEAPRGTVLPRLLDEQWTDRGAGGVVMAWLPRRGRQPGDLIVSAHPLIVDPPGRRLLAADFAAAWRSVAHVMPLALPSAEDPEYLIGHYADRALDADVLQELDTWRRIAERTAARAPRTEPAAVVLTRPAAKPFHAAGLNVAGTGLALIGLAAGLARADAGDEATEVVVELFREGREHPGARSTLPLGVRTPTPLWAGADPARALTRTRESLARTAADYGLLRYLHPQAGPVLAVQAPGYRIRIDDVRDLTVVRPGPDGTDAPDLTVALHDDALIVELRSQAPAGADRDAFLEALPRALELLSAAAADPVNHPGPGVGDLVGVRLTEAELTTLRARTPLPISAVWGLSPLQEGLYFQSAVSGDLDVYNAQFTLTFDRALEPARLYRALTALMTLHPTLCAGFTHDGVPAPVQFVVDDPAPPLETTDLRGLTGSELAAAEDRLVAADKTRPFALDAPPLWRVTHVRRDDGDRLVVSRRFLVWDGWSNGIFIGGLLEQYAGISPAAAADAEPVFARYLRWIGERDRAAALAAWTSYLDGYDEPSLLRPGADPVVRGGTRVLKQSLSEACSQGLAATAQRAGVTLNTVLVTALALVTGRWAGRTDTVIGQTVAGRPSEVDGADTAIGMFLNTVPVRARLRPDAAVGEFLREQQSGRLDLLGHEWLSLGEIASAARTPALFDVLLVLQNFIADDQLGAQYGVIGHESEDHTHFALTVVVTPGRELALAVETRSDLIDDATAAGLAADLVAVLAALARPDADQTRLAQLPITAAEPPQHGRELAVPELSVSEMLAATAARQPDAPALVFGDATLTFGQLDAEINRLARLLIGHGAGPETVVALAIERSAEMVVSLFAVLRTGAAYLPLELVHPAERLRGLVDDARPVAALTAGADDDALAHVFAEGPSPLDLRDRQVRERLDDLPAGPLDDAELGLFAHDRPGRLDHPAYLIYTSGSTGKPKGVVTGYRGLTNMYLNHEDEIFRPSVALSKYERLTVAHTVSFAFDMSWEELLWLTYGHTVHVCDEDLRRDPEALVAYCDRWHIDVVNVTPTYAEYLLGAGLLNDVAGHRPALVLLGGEAVGTGVWDALADAEHTLGYNLYGPTEYTINTLGGGTADSSTPTVGRPISNTVVHLLDPWLRPVPPGTAGELYVEGDGLARGYHDRPGLTALSFVAHPSDPGRRLYRTGDLMRRRPDGLLDYLGRTDFQVKVRGYRVEPSEVEAALTAIDGIALAVVAPRTETGSTTLAAYLVADDDAPGSEKLRRTLAETLPAYMIPSSYTLIDEIPVTVNGKRDLRALPVPAVEASGSTRAGSLLERVLAEIAAETFGLPAVDVDADLFDLGAHSLQLMTFAEAVRTRLDVELAVSQVFADPTIAAIAAVLDGQPAAADRLTAPVIEFRAGGEAPAPGAQRAGGEAPAPGAQRAGGEAPAPGAQRAGGEAPAPAPVVVLPPGTGLGWPFGQLLPNVPDARGVYAVQAPQIADLPVPQEGSDAVRYFADRICEAVPDRRIVLFGWSFGGSLAPAVADELTARGRTVESLVLLDAFAQSPAEYFAYLDTLSPDAAALGALGIEVPADRAGELTRDEAIDLVRRGESFFAGLDPALIGAVLDSSRWSLEVMRGLRTPSEPVRVPVLYIEAAPAGSLATWGDALAPARHVTVDHPHGDLLGPAAVAAWAPVFTDFLNTDVPDTAETEDAETEDADR</sequence>
<dbReference type="InterPro" id="IPR023213">
    <property type="entry name" value="CAT-like_dom_sf"/>
</dbReference>
<keyword evidence="2" id="KW-0596">Phosphopantetheine</keyword>
<dbReference type="Gene3D" id="3.30.300.30">
    <property type="match status" value="1"/>
</dbReference>
<feature type="compositionally biased region" description="Low complexity" evidence="4">
    <location>
        <begin position="1960"/>
        <end position="1999"/>
    </location>
</feature>
<dbReference type="Gene3D" id="2.30.38.10">
    <property type="entry name" value="Luciferase, Domain 3"/>
    <property type="match status" value="1"/>
</dbReference>
<dbReference type="GO" id="GO:0043041">
    <property type="term" value="P:amino acid activation for nonribosomal peptide biosynthetic process"/>
    <property type="evidence" value="ECO:0007669"/>
    <property type="project" value="TreeGrafter"/>
</dbReference>
<dbReference type="InterPro" id="IPR045851">
    <property type="entry name" value="AMP-bd_C_sf"/>
</dbReference>
<dbReference type="GO" id="GO:0005829">
    <property type="term" value="C:cytosol"/>
    <property type="evidence" value="ECO:0007669"/>
    <property type="project" value="TreeGrafter"/>
</dbReference>
<dbReference type="Pfam" id="PF00975">
    <property type="entry name" value="Thioesterase"/>
    <property type="match status" value="1"/>
</dbReference>
<dbReference type="InterPro" id="IPR020806">
    <property type="entry name" value="PKS_PP-bd"/>
</dbReference>
<dbReference type="GO" id="GO:0008610">
    <property type="term" value="P:lipid biosynthetic process"/>
    <property type="evidence" value="ECO:0007669"/>
    <property type="project" value="UniProtKB-ARBA"/>
</dbReference>
<dbReference type="InterPro" id="IPR009081">
    <property type="entry name" value="PP-bd_ACP"/>
</dbReference>
<name>A0A2S0KER8_9ACTN</name>
<dbReference type="InterPro" id="IPR025110">
    <property type="entry name" value="AMP-bd_C"/>
</dbReference>
<dbReference type="GO" id="GO:0044550">
    <property type="term" value="P:secondary metabolite biosynthetic process"/>
    <property type="evidence" value="ECO:0007669"/>
    <property type="project" value="TreeGrafter"/>
</dbReference>
<protein>
    <recommendedName>
        <fullName evidence="5">Carrier domain-containing protein</fullName>
    </recommendedName>
</protein>
<dbReference type="SUPFAM" id="SSF47336">
    <property type="entry name" value="ACP-like"/>
    <property type="match status" value="1"/>
</dbReference>
<evidence type="ECO:0000313" key="6">
    <source>
        <dbReference type="EMBL" id="AVM00190.1"/>
    </source>
</evidence>
<dbReference type="Pfam" id="PF00668">
    <property type="entry name" value="Condensation"/>
    <property type="match status" value="2"/>
</dbReference>
<dbReference type="Gene3D" id="3.30.559.10">
    <property type="entry name" value="Chloramphenicol acetyltransferase-like domain"/>
    <property type="match status" value="2"/>
</dbReference>
<evidence type="ECO:0000259" key="5">
    <source>
        <dbReference type="PROSITE" id="PS50075"/>
    </source>
</evidence>
<feature type="domain" description="Carrier" evidence="5">
    <location>
        <begin position="1868"/>
        <end position="1943"/>
    </location>
</feature>
<dbReference type="Proteomes" id="UP000239814">
    <property type="component" value="Chromosome"/>
</dbReference>
<dbReference type="PANTHER" id="PTHR45527">
    <property type="entry name" value="NONRIBOSOMAL PEPTIDE SYNTHETASE"/>
    <property type="match status" value="1"/>
</dbReference>
<dbReference type="GO" id="GO:0031177">
    <property type="term" value="F:phosphopantetheine binding"/>
    <property type="evidence" value="ECO:0007669"/>
    <property type="project" value="InterPro"/>
</dbReference>
<dbReference type="Pfam" id="PF13193">
    <property type="entry name" value="AMP-binding_C"/>
    <property type="match status" value="1"/>
</dbReference>
<dbReference type="SMART" id="SM00823">
    <property type="entry name" value="PKS_PP"/>
    <property type="match status" value="1"/>
</dbReference>
<dbReference type="InterPro" id="IPR036736">
    <property type="entry name" value="ACP-like_sf"/>
</dbReference>
<gene>
    <name evidence="6" type="ORF">C6V83_07800</name>
</gene>
<dbReference type="Gene3D" id="3.40.50.1820">
    <property type="entry name" value="alpha/beta hydrolase"/>
    <property type="match status" value="1"/>
</dbReference>
<dbReference type="InterPro" id="IPR000873">
    <property type="entry name" value="AMP-dep_synth/lig_dom"/>
</dbReference>
<evidence type="ECO:0000256" key="4">
    <source>
        <dbReference type="SAM" id="MobiDB-lite"/>
    </source>
</evidence>
<dbReference type="InterPro" id="IPR001031">
    <property type="entry name" value="Thioesterase"/>
</dbReference>
<feature type="region of interest" description="Disordered" evidence="4">
    <location>
        <begin position="1960"/>
        <end position="2003"/>
    </location>
</feature>
<evidence type="ECO:0000256" key="3">
    <source>
        <dbReference type="ARBA" id="ARBA00022553"/>
    </source>
</evidence>
<dbReference type="CDD" id="cd05930">
    <property type="entry name" value="A_NRPS"/>
    <property type="match status" value="1"/>
</dbReference>
<comment type="cofactor">
    <cofactor evidence="1">
        <name>pantetheine 4'-phosphate</name>
        <dbReference type="ChEBI" id="CHEBI:47942"/>
    </cofactor>
</comment>
<dbReference type="SMART" id="SM00824">
    <property type="entry name" value="PKS_TE"/>
    <property type="match status" value="1"/>
</dbReference>
<dbReference type="EMBL" id="CP027433">
    <property type="protein sequence ID" value="AVM00190.1"/>
    <property type="molecule type" value="Genomic_DNA"/>
</dbReference>
<dbReference type="Pfam" id="PF00501">
    <property type="entry name" value="AMP-binding"/>
    <property type="match status" value="1"/>
</dbReference>
<keyword evidence="7" id="KW-1185">Reference proteome</keyword>
<dbReference type="InterPro" id="IPR020802">
    <property type="entry name" value="TesA-like"/>
</dbReference>
<dbReference type="GO" id="GO:0003824">
    <property type="term" value="F:catalytic activity"/>
    <property type="evidence" value="ECO:0007669"/>
    <property type="project" value="InterPro"/>
</dbReference>
<reference evidence="6 7" key="1">
    <citation type="submission" date="2018-03" db="EMBL/GenBank/DDBJ databases">
        <title>Characteristics and genome of n-alkane degrading marine bacteria Gordonia iterans isolated from crude oil contaminated in Tae-an, South Korea.</title>
        <authorList>
            <person name="Lee S.-S."/>
            <person name="Kim H."/>
        </authorList>
    </citation>
    <scope>NUCLEOTIDE SEQUENCE [LARGE SCALE GENOMIC DNA]</scope>
    <source>
        <strain evidence="6 7">Co17</strain>
    </source>
</reference>
<dbReference type="InterPro" id="IPR010071">
    <property type="entry name" value="AA_adenyl_dom"/>
</dbReference>
<dbReference type="SUPFAM" id="SSF52777">
    <property type="entry name" value="CoA-dependent acyltransferases"/>
    <property type="match status" value="4"/>
</dbReference>
<dbReference type="NCBIfam" id="TIGR01733">
    <property type="entry name" value="AA-adenyl-dom"/>
    <property type="match status" value="1"/>
</dbReference>
<dbReference type="KEGG" id="git:C6V83_07800"/>
<dbReference type="PROSITE" id="PS50075">
    <property type="entry name" value="CARRIER"/>
    <property type="match status" value="1"/>
</dbReference>
<dbReference type="InterPro" id="IPR001242">
    <property type="entry name" value="Condensation_dom"/>
</dbReference>
<dbReference type="Gene3D" id="3.30.559.30">
    <property type="entry name" value="Nonribosomal peptide synthetase, condensation domain"/>
    <property type="match status" value="2"/>
</dbReference>
<dbReference type="SUPFAM" id="SSF56801">
    <property type="entry name" value="Acetyl-CoA synthetase-like"/>
    <property type="match status" value="1"/>
</dbReference>
<dbReference type="InterPro" id="IPR029058">
    <property type="entry name" value="AB_hydrolase_fold"/>
</dbReference>
<accession>A0A2S0KER8</accession>
<dbReference type="PANTHER" id="PTHR45527:SF1">
    <property type="entry name" value="FATTY ACID SYNTHASE"/>
    <property type="match status" value="1"/>
</dbReference>
<dbReference type="Gene3D" id="3.40.50.980">
    <property type="match status" value="2"/>
</dbReference>